<keyword evidence="3" id="KW-1185">Reference proteome</keyword>
<dbReference type="InterPro" id="IPR036732">
    <property type="entry name" value="AFP_Neu5c_C_sf"/>
</dbReference>
<dbReference type="Gene3D" id="3.90.1210.10">
    <property type="entry name" value="Antifreeze-like/N-acetylneuraminic acid synthase C-terminal domain"/>
    <property type="match status" value="1"/>
</dbReference>
<dbReference type="SUPFAM" id="SSF51569">
    <property type="entry name" value="Aldolase"/>
    <property type="match status" value="1"/>
</dbReference>
<gene>
    <name evidence="2" type="primary">spsE</name>
    <name evidence="2" type="ORF">GCM10011357_29470</name>
</gene>
<reference evidence="3" key="1">
    <citation type="journal article" date="2019" name="Int. J. Syst. Evol. Microbiol.">
        <title>The Global Catalogue of Microorganisms (GCM) 10K type strain sequencing project: providing services to taxonomists for standard genome sequencing and annotation.</title>
        <authorList>
            <consortium name="The Broad Institute Genomics Platform"/>
            <consortium name="The Broad Institute Genome Sequencing Center for Infectious Disease"/>
            <person name="Wu L."/>
            <person name="Ma J."/>
        </authorList>
    </citation>
    <scope>NUCLEOTIDE SEQUENCE [LARGE SCALE GENOMIC DNA]</scope>
    <source>
        <strain evidence="3">CGMCC 1.12923</strain>
    </source>
</reference>
<dbReference type="InterPro" id="IPR020007">
    <property type="entry name" value="NeuB/NeuA"/>
</dbReference>
<dbReference type="Proteomes" id="UP000614272">
    <property type="component" value="Unassembled WGS sequence"/>
</dbReference>
<dbReference type="InterPro" id="IPR013132">
    <property type="entry name" value="PseI/NeuA/B-like_N"/>
</dbReference>
<protein>
    <submittedName>
        <fullName evidence="2">Sialic acid synthase</fullName>
    </submittedName>
</protein>
<evidence type="ECO:0000313" key="2">
    <source>
        <dbReference type="EMBL" id="GGD72552.1"/>
    </source>
</evidence>
<accession>A0ABQ1RLT8</accession>
<proteinExistence type="predicted"/>
<dbReference type="RefSeq" id="WP_099036302.1">
    <property type="nucleotide sequence ID" value="NZ_BMGJ01000013.1"/>
</dbReference>
<dbReference type="Gene3D" id="3.20.20.70">
    <property type="entry name" value="Aldolase class I"/>
    <property type="match status" value="1"/>
</dbReference>
<dbReference type="NCBIfam" id="TIGR03569">
    <property type="entry name" value="NeuB_NnaB"/>
    <property type="match status" value="1"/>
</dbReference>
<dbReference type="EMBL" id="BMGJ01000013">
    <property type="protein sequence ID" value="GGD72552.1"/>
    <property type="molecule type" value="Genomic_DNA"/>
</dbReference>
<evidence type="ECO:0000259" key="1">
    <source>
        <dbReference type="PROSITE" id="PS50844"/>
    </source>
</evidence>
<dbReference type="InterPro" id="IPR006190">
    <property type="entry name" value="SAF_AFP_Neu5Ac"/>
</dbReference>
<dbReference type="InterPro" id="IPR013785">
    <property type="entry name" value="Aldolase_TIM"/>
</dbReference>
<dbReference type="PANTHER" id="PTHR42966">
    <property type="entry name" value="N-ACETYLNEURAMINATE SYNTHASE"/>
    <property type="match status" value="1"/>
</dbReference>
<comment type="caution">
    <text evidence="2">The sequence shown here is derived from an EMBL/GenBank/DDBJ whole genome shotgun (WGS) entry which is preliminary data.</text>
</comment>
<organism evidence="2 3">
    <name type="scientific">Lacimicrobium alkaliphilum</name>
    <dbReference type="NCBI Taxonomy" id="1526571"/>
    <lineage>
        <taxon>Bacteria</taxon>
        <taxon>Pseudomonadati</taxon>
        <taxon>Pseudomonadota</taxon>
        <taxon>Gammaproteobacteria</taxon>
        <taxon>Alteromonadales</taxon>
        <taxon>Alteromonadaceae</taxon>
        <taxon>Lacimicrobium</taxon>
    </lineage>
</organism>
<evidence type="ECO:0000313" key="3">
    <source>
        <dbReference type="Proteomes" id="UP000614272"/>
    </source>
</evidence>
<dbReference type="Pfam" id="PF03102">
    <property type="entry name" value="NeuB"/>
    <property type="match status" value="1"/>
</dbReference>
<dbReference type="SUPFAM" id="SSF51269">
    <property type="entry name" value="AFP III-like domain"/>
    <property type="match status" value="1"/>
</dbReference>
<feature type="domain" description="AFP-like" evidence="1">
    <location>
        <begin position="309"/>
        <end position="359"/>
    </location>
</feature>
<sequence length="359" mass="39445">MMQNNRQTYIIAEAGVNHNGDRDMAYALIDAAVSAGANAVKFQTFNAAGLATKNVPKAAYQRHTTGIQDNQATMLRKLELPLEWHSDLQQYAANSGITFLSTAFEHDSLEFLQKLDLPLYKIPSGEITNGPLLWAFAQTARPLILSTGMATLGEIEQALAVIAHGLAHNSPPENSQAIWQCWADEKTRAVLQQRVTLLHCTSQYPAPLTEVNLNAMNTLTTAFNLRVGYSDHTQGLLVSIAAVAKGASVIEKHFTLDRSLPGPDHAASLEPEELAQLVKDIRTLETALGEGCKAPQESEWDTRLAARQSLIAAVPIKKGQPFTSDNMRTSRVGEGLSPMHYWDRCDQLAERDYDKDEPL</sequence>
<dbReference type="CDD" id="cd11615">
    <property type="entry name" value="SAF_NeuB_like"/>
    <property type="match status" value="1"/>
</dbReference>
<name>A0ABQ1RLT8_9ALTE</name>
<dbReference type="InterPro" id="IPR057736">
    <property type="entry name" value="SAF_PseI/NeuA/NeuB"/>
</dbReference>
<dbReference type="PROSITE" id="PS50844">
    <property type="entry name" value="AFP_LIKE"/>
    <property type="match status" value="1"/>
</dbReference>
<dbReference type="InterPro" id="IPR051690">
    <property type="entry name" value="PseI-like"/>
</dbReference>
<dbReference type="PANTHER" id="PTHR42966:SF1">
    <property type="entry name" value="SIALIC ACID SYNTHASE"/>
    <property type="match status" value="1"/>
</dbReference>